<dbReference type="RefSeq" id="WP_307467777.1">
    <property type="nucleotide sequence ID" value="NZ_JAURUR010000012.1"/>
</dbReference>
<evidence type="ECO:0000313" key="1">
    <source>
        <dbReference type="EMBL" id="MDP9765569.1"/>
    </source>
</evidence>
<comment type="caution">
    <text evidence="1">The sequence shown here is derived from an EMBL/GenBank/DDBJ whole genome shotgun (WGS) entry which is preliminary data.</text>
</comment>
<gene>
    <name evidence="1" type="ORF">QO006_003020</name>
</gene>
<dbReference type="Proteomes" id="UP001232163">
    <property type="component" value="Unassembled WGS sequence"/>
</dbReference>
<protein>
    <submittedName>
        <fullName evidence="1">Uncharacterized protein</fullName>
    </submittedName>
</protein>
<keyword evidence="2" id="KW-1185">Reference proteome</keyword>
<organism evidence="1 2">
    <name type="scientific">Deinococcus enclensis</name>
    <dbReference type="NCBI Taxonomy" id="1049582"/>
    <lineage>
        <taxon>Bacteria</taxon>
        <taxon>Thermotogati</taxon>
        <taxon>Deinococcota</taxon>
        <taxon>Deinococci</taxon>
        <taxon>Deinococcales</taxon>
        <taxon>Deinococcaceae</taxon>
        <taxon>Deinococcus</taxon>
    </lineage>
</organism>
<accession>A0ABT9MH76</accession>
<evidence type="ECO:0000313" key="2">
    <source>
        <dbReference type="Proteomes" id="UP001232163"/>
    </source>
</evidence>
<reference evidence="1 2" key="1">
    <citation type="submission" date="2023-07" db="EMBL/GenBank/DDBJ databases">
        <title>Genomic Encyclopedia of Type Strains, Phase IV (KMG-IV): sequencing the most valuable type-strain genomes for metagenomic binning, comparative biology and taxonomic classification.</title>
        <authorList>
            <person name="Goeker M."/>
        </authorList>
    </citation>
    <scope>NUCLEOTIDE SEQUENCE [LARGE SCALE GENOMIC DNA]</scope>
    <source>
        <strain evidence="1 2">NIO-1023</strain>
    </source>
</reference>
<sequence length="175" mass="18993">MITTTRVHRWWLGALGPVTAVGEESASSSEVQLHPAARRALRRQLQAPGHLRGGLLFGQVQEDALHVTQVAPAGYRWWQPDPLCGDERYALGWMDALAACTPGDIDWVGSWLAAPDSRPFSVAQGDRWVRRAAGMGVVDSLHPLVTVGWSEGRLDAVACRVVDGATHLLPVVFTP</sequence>
<name>A0ABT9MH76_9DEIO</name>
<dbReference type="EMBL" id="JAURUR010000012">
    <property type="protein sequence ID" value="MDP9765569.1"/>
    <property type="molecule type" value="Genomic_DNA"/>
</dbReference>
<proteinExistence type="predicted"/>